<evidence type="ECO:0000313" key="2">
    <source>
        <dbReference type="EMBL" id="MDC4183702.1"/>
    </source>
</evidence>
<dbReference type="AlphaFoldDB" id="A0AAW6HQF7"/>
<gene>
    <name evidence="2" type="ORF">LNO71_03585</name>
</gene>
<accession>A0AAW6HQF7</accession>
<protein>
    <submittedName>
        <fullName evidence="2">Uncharacterized protein</fullName>
    </submittedName>
</protein>
<feature type="transmembrane region" description="Helical" evidence="1">
    <location>
        <begin position="63"/>
        <end position="85"/>
    </location>
</feature>
<keyword evidence="1" id="KW-0812">Transmembrane</keyword>
<feature type="transmembrane region" description="Helical" evidence="1">
    <location>
        <begin position="21"/>
        <end position="43"/>
    </location>
</feature>
<name>A0AAW6HQF7_9MOLU</name>
<feature type="transmembrane region" description="Helical" evidence="1">
    <location>
        <begin position="197"/>
        <end position="222"/>
    </location>
</feature>
<feature type="transmembrane region" description="Helical" evidence="1">
    <location>
        <begin position="295"/>
        <end position="318"/>
    </location>
</feature>
<proteinExistence type="predicted"/>
<dbReference type="Proteomes" id="UP001216384">
    <property type="component" value="Unassembled WGS sequence"/>
</dbReference>
<evidence type="ECO:0000313" key="3">
    <source>
        <dbReference type="Proteomes" id="UP001216384"/>
    </source>
</evidence>
<evidence type="ECO:0000256" key="1">
    <source>
        <dbReference type="SAM" id="Phobius"/>
    </source>
</evidence>
<feature type="transmembrane region" description="Helical" evidence="1">
    <location>
        <begin position="97"/>
        <end position="119"/>
    </location>
</feature>
<keyword evidence="1" id="KW-1133">Transmembrane helix</keyword>
<sequence>MDIKRTGNDLWYLDKFKECKIPWFFYLIPIINLWIIVHISRAWSSVFKSADIRYHFRSLPGHVTTASTLFYFIVIPFLSLSTLVVERDKTFNLPYPFNTFVVFVIAYLLLSLFNFLYIWKIKETILDRSYKDCLDKNPEKPLNIEELRAIFLYNASVNLARENYQFLRDPFVFYVTNNTSIFTEENLNSTVLNHFSFVSFVLGFFFPKNPILWVSSATYFGFIKTMERLLYFKIIKRINPLIYLYWIINAILFVFVNGLVVSNLFSFVYGNIIFLTDIRNDLLIFDNKNHLNDPLSAASFTIIPFVYWSVVITISYFINKKTRLAIIKDFGVNKPTFGITTPYCSDFN</sequence>
<comment type="caution">
    <text evidence="2">The sequence shown here is derived from an EMBL/GenBank/DDBJ whole genome shotgun (WGS) entry which is preliminary data.</text>
</comment>
<feature type="transmembrane region" description="Helical" evidence="1">
    <location>
        <begin position="243"/>
        <end position="275"/>
    </location>
</feature>
<keyword evidence="1" id="KW-0472">Membrane</keyword>
<dbReference type="RefSeq" id="WP_255045758.1">
    <property type="nucleotide sequence ID" value="NZ_CP101415.1"/>
</dbReference>
<dbReference type="EMBL" id="JAJHZP010000018">
    <property type="protein sequence ID" value="MDC4183702.1"/>
    <property type="molecule type" value="Genomic_DNA"/>
</dbReference>
<organism evidence="2 3">
    <name type="scientific">Mycoplasma bradburyae</name>
    <dbReference type="NCBI Taxonomy" id="2963128"/>
    <lineage>
        <taxon>Bacteria</taxon>
        <taxon>Bacillati</taxon>
        <taxon>Mycoplasmatota</taxon>
        <taxon>Mollicutes</taxon>
        <taxon>Mycoplasmataceae</taxon>
        <taxon>Mycoplasma</taxon>
    </lineage>
</organism>
<reference evidence="2" key="1">
    <citation type="submission" date="2021-11" db="EMBL/GenBank/DDBJ databases">
        <title>Description of Mycoplasma bradburyaesp. nov.from sea birds: a tribute to a great mycoplasmologist.</title>
        <authorList>
            <person name="Ramirez A.S."/>
            <person name="Poveda C."/>
            <person name="Suarez-Perez A."/>
            <person name="Rosales R.S."/>
            <person name="Dijkman R."/>
            <person name="Feberwee A."/>
            <person name="Spergser J."/>
            <person name="Szostak M.P."/>
            <person name="Ressel L."/>
            <person name="Calabuig P."/>
            <person name="Catania S."/>
            <person name="Gobbo F."/>
            <person name="Timofte D."/>
            <person name="Poveda J.B."/>
        </authorList>
    </citation>
    <scope>NUCLEOTIDE SEQUENCE</scope>
    <source>
        <strain evidence="2">T264</strain>
    </source>
</reference>